<feature type="compositionally biased region" description="Basic and acidic residues" evidence="1">
    <location>
        <begin position="1"/>
        <end position="10"/>
    </location>
</feature>
<evidence type="ECO:0000256" key="1">
    <source>
        <dbReference type="SAM" id="MobiDB-lite"/>
    </source>
</evidence>
<proteinExistence type="predicted"/>
<dbReference type="GO" id="GO:0005634">
    <property type="term" value="C:nucleus"/>
    <property type="evidence" value="ECO:0007669"/>
    <property type="project" value="TreeGrafter"/>
</dbReference>
<feature type="compositionally biased region" description="Low complexity" evidence="1">
    <location>
        <begin position="324"/>
        <end position="334"/>
    </location>
</feature>
<reference evidence="3" key="2">
    <citation type="journal article" date="2023" name="BMC Genomics">
        <title>Pest status, molecular evolution, and epigenetic factors derived from the genome assembly of Frankliniella fusca, a thysanopteran phytovirus vector.</title>
        <authorList>
            <person name="Catto M.A."/>
            <person name="Labadie P.E."/>
            <person name="Jacobson A.L."/>
            <person name="Kennedy G.G."/>
            <person name="Srinivasan R."/>
            <person name="Hunt B.G."/>
        </authorList>
    </citation>
    <scope>NUCLEOTIDE SEQUENCE</scope>
    <source>
        <strain evidence="3">PL_HMW_Pooled</strain>
    </source>
</reference>
<dbReference type="PANTHER" id="PTHR46535:SF1">
    <property type="entry name" value="NEDD4-BINDING PROTEIN 2"/>
    <property type="match status" value="1"/>
</dbReference>
<comment type="caution">
    <text evidence="3">The sequence shown here is derived from an EMBL/GenBank/DDBJ whole genome shotgun (WGS) entry which is preliminary data.</text>
</comment>
<dbReference type="EMBL" id="JAHWGI010001411">
    <property type="protein sequence ID" value="KAK3930420.1"/>
    <property type="molecule type" value="Genomic_DNA"/>
</dbReference>
<protein>
    <submittedName>
        <fullName evidence="3">NEDD4-binding protein 2</fullName>
    </submittedName>
</protein>
<dbReference type="AlphaFoldDB" id="A0AAE1I176"/>
<feature type="compositionally biased region" description="Basic and acidic residues" evidence="1">
    <location>
        <begin position="256"/>
        <end position="266"/>
    </location>
</feature>
<gene>
    <name evidence="3" type="ORF">KUF71_005154</name>
</gene>
<evidence type="ECO:0000259" key="2">
    <source>
        <dbReference type="PROSITE" id="PS50828"/>
    </source>
</evidence>
<dbReference type="InterPro" id="IPR002625">
    <property type="entry name" value="Smr_dom"/>
</dbReference>
<evidence type="ECO:0000313" key="4">
    <source>
        <dbReference type="Proteomes" id="UP001219518"/>
    </source>
</evidence>
<feature type="region of interest" description="Disordered" evidence="1">
    <location>
        <begin position="311"/>
        <end position="430"/>
    </location>
</feature>
<dbReference type="GO" id="GO:0004519">
    <property type="term" value="F:endonuclease activity"/>
    <property type="evidence" value="ECO:0007669"/>
    <property type="project" value="TreeGrafter"/>
</dbReference>
<name>A0AAE1I176_9NEOP</name>
<dbReference type="PROSITE" id="PS50828">
    <property type="entry name" value="SMR"/>
    <property type="match status" value="1"/>
</dbReference>
<keyword evidence="4" id="KW-1185">Reference proteome</keyword>
<feature type="compositionally biased region" description="Low complexity" evidence="1">
    <location>
        <begin position="207"/>
        <end position="218"/>
    </location>
</feature>
<feature type="compositionally biased region" description="Low complexity" evidence="1">
    <location>
        <begin position="344"/>
        <end position="368"/>
    </location>
</feature>
<dbReference type="Gene3D" id="3.30.1370.110">
    <property type="match status" value="1"/>
</dbReference>
<feature type="compositionally biased region" description="Low complexity" evidence="1">
    <location>
        <begin position="43"/>
        <end position="71"/>
    </location>
</feature>
<organism evidence="3 4">
    <name type="scientific">Frankliniella fusca</name>
    <dbReference type="NCBI Taxonomy" id="407009"/>
    <lineage>
        <taxon>Eukaryota</taxon>
        <taxon>Metazoa</taxon>
        <taxon>Ecdysozoa</taxon>
        <taxon>Arthropoda</taxon>
        <taxon>Hexapoda</taxon>
        <taxon>Insecta</taxon>
        <taxon>Pterygota</taxon>
        <taxon>Neoptera</taxon>
        <taxon>Paraneoptera</taxon>
        <taxon>Thysanoptera</taxon>
        <taxon>Terebrantia</taxon>
        <taxon>Thripoidea</taxon>
        <taxon>Thripidae</taxon>
        <taxon>Frankliniella</taxon>
    </lineage>
</organism>
<reference evidence="3" key="1">
    <citation type="submission" date="2021-07" db="EMBL/GenBank/DDBJ databases">
        <authorList>
            <person name="Catto M.A."/>
            <person name="Jacobson A."/>
            <person name="Kennedy G."/>
            <person name="Labadie P."/>
            <person name="Hunt B.G."/>
            <person name="Srinivasan R."/>
        </authorList>
    </citation>
    <scope>NUCLEOTIDE SEQUENCE</scope>
    <source>
        <strain evidence="3">PL_HMW_Pooled</strain>
        <tissue evidence="3">Head</tissue>
    </source>
</reference>
<dbReference type="Proteomes" id="UP001219518">
    <property type="component" value="Unassembled WGS sequence"/>
</dbReference>
<feature type="domain" description="Smr" evidence="2">
    <location>
        <begin position="481"/>
        <end position="563"/>
    </location>
</feature>
<dbReference type="InterPro" id="IPR052772">
    <property type="entry name" value="Endo/PolyKinase_Domain-Protein"/>
</dbReference>
<evidence type="ECO:0000313" key="3">
    <source>
        <dbReference type="EMBL" id="KAK3930420.1"/>
    </source>
</evidence>
<dbReference type="InterPro" id="IPR036063">
    <property type="entry name" value="Smr_dom_sf"/>
</dbReference>
<feature type="compositionally biased region" description="Basic and acidic residues" evidence="1">
    <location>
        <begin position="416"/>
        <end position="428"/>
    </location>
</feature>
<dbReference type="PANTHER" id="PTHR46535">
    <property type="entry name" value="NEDD4-BINDING PROTEIN 2"/>
    <property type="match status" value="1"/>
</dbReference>
<feature type="region of interest" description="Disordered" evidence="1">
    <location>
        <begin position="198"/>
        <end position="266"/>
    </location>
</feature>
<dbReference type="SMART" id="SM00463">
    <property type="entry name" value="SMR"/>
    <property type="match status" value="1"/>
</dbReference>
<accession>A0AAE1I176</accession>
<sequence length="580" mass="63426">MDRDNFEFRRGLIGGGTSSDRTLRAAPWRAPVYDRAPAPAPAPASSTTAPGPASAPRPRPRSSTTVHNAATGAGGGGDDDDEEEVLTLVVDQEFMEQLQSRFGGGDELSSDYAKIKFAVTPPRPVASRLVPGRSTIVRVPVSFASQIHYYALLTQLQEREEEYEAERRRLEEDEAVARLLYQEQVESQRRANLGAVLGAGGDREGLPPAERAPAAAQAEPEERRQGQNLEKSFKIKKRPQNRCVPVGQAPAPQTPEEQRGRPESRDAQDFFARIRLEDRFPSVDKEMVHFLFNSLGSEEATVAALEEQLAHSWPGPGPQPTHRGSSASSGAGVSRFLENEARGEAASSGSGRAGGLQEQQQQPERAPPSWRHGDPGEATASSALPPLEDADGDGVVVDENPWDSTDPMLLHTKYRNKADTSRRERDSYNSKAKAAYQSTNRESAGLYAQKGALFEQRYEYYSAMAIAALLAAHRDTVSASLDLHSFRVGEAVIVLDLFLDHYIRRLADGQGSDDRLSVITGKGMHSAGGRPRVKPAVLERVRQRRLRFEEFPGNRGAIRVFITQNSLLGHQVPKGPSSSR</sequence>
<feature type="region of interest" description="Disordered" evidence="1">
    <location>
        <begin position="1"/>
        <end position="81"/>
    </location>
</feature>
<dbReference type="SUPFAM" id="SSF160443">
    <property type="entry name" value="SMR domain-like"/>
    <property type="match status" value="1"/>
</dbReference>